<accession>A0A2I1IMY2</accession>
<dbReference type="STRING" id="33007.HMPREF3198_01162"/>
<dbReference type="GO" id="GO:0016747">
    <property type="term" value="F:acyltransferase activity, transferring groups other than amino-acyl groups"/>
    <property type="evidence" value="ECO:0007669"/>
    <property type="project" value="TreeGrafter"/>
</dbReference>
<dbReference type="Proteomes" id="UP000235122">
    <property type="component" value="Unassembled WGS sequence"/>
</dbReference>
<dbReference type="InterPro" id="IPR000801">
    <property type="entry name" value="Esterase-like"/>
</dbReference>
<dbReference type="SUPFAM" id="SSF53474">
    <property type="entry name" value="alpha/beta-Hydrolases"/>
    <property type="match status" value="1"/>
</dbReference>
<dbReference type="PANTHER" id="PTHR48098:SF1">
    <property type="entry name" value="DIACYLGLYCEROL ACYLTRANSFERASE_MYCOLYLTRANSFERASE AG85A"/>
    <property type="match status" value="1"/>
</dbReference>
<dbReference type="EMBL" id="PKKO01000003">
    <property type="protein sequence ID" value="PKY72487.1"/>
    <property type="molecule type" value="Genomic_DNA"/>
</dbReference>
<sequence>MARISIDGIRSASLQMATSLTIIAPNSRDLAPDAPAPGRVAYMLHGLSGDHSIWPTYAPVQRWADKYNALFVFPSGERSFWTNAKYGLAWADWAFDEAPEYVETTLGVASPKRRIVAGFSMGGYGALKAALARPNFFRAAISLSGTTDIAEGAFKSRHQDLYQNVFGLANARGSAFDLFTQLENADPAALPRLWACCGRDDRLLDMNRRFAALAKKLGVSYEYTEGSGGHDYAYWNPQMAAALESVAQLW</sequence>
<organism evidence="1 2">
    <name type="scientific">Winkia neuii</name>
    <dbReference type="NCBI Taxonomy" id="33007"/>
    <lineage>
        <taxon>Bacteria</taxon>
        <taxon>Bacillati</taxon>
        <taxon>Actinomycetota</taxon>
        <taxon>Actinomycetes</taxon>
        <taxon>Actinomycetales</taxon>
        <taxon>Actinomycetaceae</taxon>
        <taxon>Winkia</taxon>
    </lineage>
</organism>
<proteinExistence type="predicted"/>
<dbReference type="AlphaFoldDB" id="A0A2I1IMY2"/>
<reference evidence="1 2" key="1">
    <citation type="submission" date="2017-12" db="EMBL/GenBank/DDBJ databases">
        <title>Phylogenetic diversity of female urinary microbiome.</title>
        <authorList>
            <person name="Thomas-White K."/>
            <person name="Wolfe A.J."/>
        </authorList>
    </citation>
    <scope>NUCLEOTIDE SEQUENCE [LARGE SCALE GENOMIC DNA]</scope>
    <source>
        <strain evidence="1 2">UMB0402</strain>
    </source>
</reference>
<name>A0A2I1IMY2_9ACTO</name>
<dbReference type="PANTHER" id="PTHR48098">
    <property type="entry name" value="ENTEROCHELIN ESTERASE-RELATED"/>
    <property type="match status" value="1"/>
</dbReference>
<dbReference type="GeneID" id="35866735"/>
<evidence type="ECO:0000313" key="2">
    <source>
        <dbReference type="Proteomes" id="UP000235122"/>
    </source>
</evidence>
<protein>
    <submittedName>
        <fullName evidence="1">Esterase</fullName>
    </submittedName>
</protein>
<comment type="caution">
    <text evidence="1">The sequence shown here is derived from an EMBL/GenBank/DDBJ whole genome shotgun (WGS) entry which is preliminary data.</text>
</comment>
<dbReference type="InterPro" id="IPR029058">
    <property type="entry name" value="AB_hydrolase_fold"/>
</dbReference>
<dbReference type="Pfam" id="PF00756">
    <property type="entry name" value="Esterase"/>
    <property type="match status" value="1"/>
</dbReference>
<gene>
    <name evidence="1" type="ORF">CYJ19_06510</name>
</gene>
<dbReference type="InterPro" id="IPR050583">
    <property type="entry name" value="Mycobacterial_A85_antigen"/>
</dbReference>
<dbReference type="RefSeq" id="WP_024331945.1">
    <property type="nucleotide sequence ID" value="NZ_JASOXK010000007.1"/>
</dbReference>
<dbReference type="Gene3D" id="3.40.50.1820">
    <property type="entry name" value="alpha/beta hydrolase"/>
    <property type="match status" value="1"/>
</dbReference>
<keyword evidence="2" id="KW-1185">Reference proteome</keyword>
<evidence type="ECO:0000313" key="1">
    <source>
        <dbReference type="EMBL" id="PKY72487.1"/>
    </source>
</evidence>